<dbReference type="RefSeq" id="WP_264286403.1">
    <property type="nucleotide sequence ID" value="NZ_JAOZEV010000004.1"/>
</dbReference>
<organism evidence="2 3">
    <name type="scientific">Flavobacterium frigoritolerans</name>
    <dbReference type="NCBI Taxonomy" id="2987686"/>
    <lineage>
        <taxon>Bacteria</taxon>
        <taxon>Pseudomonadati</taxon>
        <taxon>Bacteroidota</taxon>
        <taxon>Flavobacteriia</taxon>
        <taxon>Flavobacteriales</taxon>
        <taxon>Flavobacteriaceae</taxon>
        <taxon>Flavobacterium</taxon>
    </lineage>
</organism>
<dbReference type="SUPFAM" id="SSF160574">
    <property type="entry name" value="BT0923-like"/>
    <property type="match status" value="1"/>
</dbReference>
<protein>
    <recommendedName>
        <fullName evidence="4">Beta-lactamase-inhibitor-like PepSY-like domain-containing protein</fullName>
    </recommendedName>
</protein>
<dbReference type="Proteomes" id="UP001151133">
    <property type="component" value="Unassembled WGS sequence"/>
</dbReference>
<comment type="caution">
    <text evidence="2">The sequence shown here is derived from an EMBL/GenBank/DDBJ whole genome shotgun (WGS) entry which is preliminary data.</text>
</comment>
<dbReference type="Gene3D" id="3.10.450.360">
    <property type="match status" value="1"/>
</dbReference>
<evidence type="ECO:0000313" key="2">
    <source>
        <dbReference type="EMBL" id="MCV9932109.1"/>
    </source>
</evidence>
<gene>
    <name evidence="2" type="ORF">OIU80_07425</name>
</gene>
<keyword evidence="3" id="KW-1185">Reference proteome</keyword>
<evidence type="ECO:0008006" key="4">
    <source>
        <dbReference type="Google" id="ProtNLM"/>
    </source>
</evidence>
<feature type="signal peptide" evidence="1">
    <location>
        <begin position="1"/>
        <end position="19"/>
    </location>
</feature>
<sequence>MKKLILSAAIVLGGFSANATTVAIAEQTVKVISIQDEYVEISADALPAEVKATLDKSFPDSKLEKAYKNEKNVYKLEIVHGDKKYTIFSDALGNLIKK</sequence>
<keyword evidence="1" id="KW-0732">Signal</keyword>
<name>A0A9X2ZJ83_9FLAO</name>
<reference evidence="2" key="1">
    <citation type="submission" date="2022-10" db="EMBL/GenBank/DDBJ databases">
        <title>Two novel species of Flavobacterium.</title>
        <authorList>
            <person name="Liu Q."/>
            <person name="Xin Y.-H."/>
        </authorList>
    </citation>
    <scope>NUCLEOTIDE SEQUENCE</scope>
    <source>
        <strain evidence="2">LS1R47</strain>
    </source>
</reference>
<evidence type="ECO:0000256" key="1">
    <source>
        <dbReference type="SAM" id="SignalP"/>
    </source>
</evidence>
<proteinExistence type="predicted"/>
<dbReference type="EMBL" id="JAOZEV010000004">
    <property type="protein sequence ID" value="MCV9932109.1"/>
    <property type="molecule type" value="Genomic_DNA"/>
</dbReference>
<dbReference type="AlphaFoldDB" id="A0A9X2ZJ83"/>
<feature type="chain" id="PRO_5040957639" description="Beta-lactamase-inhibitor-like PepSY-like domain-containing protein" evidence="1">
    <location>
        <begin position="20"/>
        <end position="98"/>
    </location>
</feature>
<accession>A0A9X2ZJ83</accession>
<evidence type="ECO:0000313" key="3">
    <source>
        <dbReference type="Proteomes" id="UP001151133"/>
    </source>
</evidence>